<evidence type="ECO:0000313" key="9">
    <source>
        <dbReference type="Proteomes" id="UP000608754"/>
    </source>
</evidence>
<evidence type="ECO:0000313" key="8">
    <source>
        <dbReference type="EMBL" id="MBF0595878.1"/>
    </source>
</evidence>
<reference evidence="8" key="1">
    <citation type="submission" date="2020-10" db="EMBL/GenBank/DDBJ databases">
        <authorList>
            <person name="Lu T."/>
            <person name="Wang Q."/>
            <person name="Han X."/>
        </authorList>
    </citation>
    <scope>NUCLEOTIDE SEQUENCE</scope>
    <source>
        <strain evidence="8">WQ 117</strain>
    </source>
</reference>
<evidence type="ECO:0000259" key="7">
    <source>
        <dbReference type="Pfam" id="PF05175"/>
    </source>
</evidence>
<keyword evidence="2 8" id="KW-0489">Methyltransferase</keyword>
<dbReference type="AlphaFoldDB" id="A0A8J7FUX7"/>
<keyword evidence="4" id="KW-0949">S-adenosyl-L-methionine</keyword>
<comment type="caution">
    <text evidence="8">The sequence shown here is derived from an EMBL/GenBank/DDBJ whole genome shotgun (WGS) entry which is preliminary data.</text>
</comment>
<evidence type="ECO:0000256" key="3">
    <source>
        <dbReference type="ARBA" id="ARBA00022679"/>
    </source>
</evidence>
<dbReference type="GO" id="GO:0032259">
    <property type="term" value="P:methylation"/>
    <property type="evidence" value="ECO:0007669"/>
    <property type="project" value="UniProtKB-KW"/>
</dbReference>
<dbReference type="NCBIfam" id="TIGR03534">
    <property type="entry name" value="RF_mod_PrmC"/>
    <property type="match status" value="1"/>
</dbReference>
<dbReference type="InterPro" id="IPR007848">
    <property type="entry name" value="Small_mtfrase_dom"/>
</dbReference>
<evidence type="ECO:0000256" key="2">
    <source>
        <dbReference type="ARBA" id="ARBA00022603"/>
    </source>
</evidence>
<dbReference type="InterPro" id="IPR004556">
    <property type="entry name" value="HemK-like"/>
</dbReference>
<dbReference type="Pfam" id="PF05175">
    <property type="entry name" value="MTS"/>
    <property type="match status" value="1"/>
</dbReference>
<dbReference type="GO" id="GO:0003676">
    <property type="term" value="F:nucleic acid binding"/>
    <property type="evidence" value="ECO:0007669"/>
    <property type="project" value="InterPro"/>
</dbReference>
<organism evidence="8 9">
    <name type="scientific">Faecalibacter rhinopitheci</name>
    <dbReference type="NCBI Taxonomy" id="2779678"/>
    <lineage>
        <taxon>Bacteria</taxon>
        <taxon>Pseudomonadati</taxon>
        <taxon>Bacteroidota</taxon>
        <taxon>Flavobacteriia</taxon>
        <taxon>Flavobacteriales</taxon>
        <taxon>Weeksellaceae</taxon>
        <taxon>Faecalibacter</taxon>
    </lineage>
</organism>
<evidence type="ECO:0000256" key="6">
    <source>
        <dbReference type="SAM" id="Coils"/>
    </source>
</evidence>
<proteinExistence type="predicted"/>
<name>A0A8J7FUX7_9FLAO</name>
<accession>A0A8J7FUX7</accession>
<dbReference type="InterPro" id="IPR019874">
    <property type="entry name" value="RF_methyltr_PrmC"/>
</dbReference>
<dbReference type="PANTHER" id="PTHR18895">
    <property type="entry name" value="HEMK METHYLTRANSFERASE"/>
    <property type="match status" value="1"/>
</dbReference>
<dbReference type="Gene3D" id="3.40.50.150">
    <property type="entry name" value="Vaccinia Virus protein VP39"/>
    <property type="match status" value="1"/>
</dbReference>
<dbReference type="InterPro" id="IPR002052">
    <property type="entry name" value="DNA_methylase_N6_adenine_CS"/>
</dbReference>
<evidence type="ECO:0000256" key="1">
    <source>
        <dbReference type="ARBA" id="ARBA00012771"/>
    </source>
</evidence>
<keyword evidence="9" id="KW-1185">Reference proteome</keyword>
<dbReference type="Proteomes" id="UP000608754">
    <property type="component" value="Unassembled WGS sequence"/>
</dbReference>
<dbReference type="PANTHER" id="PTHR18895:SF74">
    <property type="entry name" value="MTRF1L RELEASE FACTOR GLUTAMINE METHYLTRANSFERASE"/>
    <property type="match status" value="1"/>
</dbReference>
<dbReference type="EC" id="2.1.1.297" evidence="1"/>
<keyword evidence="6" id="KW-0175">Coiled coil</keyword>
<keyword evidence="3 8" id="KW-0808">Transferase</keyword>
<comment type="catalytic activity">
    <reaction evidence="5">
        <text>L-glutaminyl-[peptide chain release factor] + S-adenosyl-L-methionine = N(5)-methyl-L-glutaminyl-[peptide chain release factor] + S-adenosyl-L-homocysteine + H(+)</text>
        <dbReference type="Rhea" id="RHEA:42896"/>
        <dbReference type="Rhea" id="RHEA-COMP:10271"/>
        <dbReference type="Rhea" id="RHEA-COMP:10272"/>
        <dbReference type="ChEBI" id="CHEBI:15378"/>
        <dbReference type="ChEBI" id="CHEBI:30011"/>
        <dbReference type="ChEBI" id="CHEBI:57856"/>
        <dbReference type="ChEBI" id="CHEBI:59789"/>
        <dbReference type="ChEBI" id="CHEBI:61891"/>
        <dbReference type="EC" id="2.1.1.297"/>
    </reaction>
</comment>
<dbReference type="NCBIfam" id="TIGR00536">
    <property type="entry name" value="hemK_fam"/>
    <property type="match status" value="1"/>
</dbReference>
<dbReference type="SUPFAM" id="SSF53335">
    <property type="entry name" value="S-adenosyl-L-methionine-dependent methyltransferases"/>
    <property type="match status" value="1"/>
</dbReference>
<sequence>MTIKGIKNSLYQELNTLYNDDEIEAIFRYYIEIRLNILDSFLFNDDKIEFKTPHFEKDLSELKSGKPIQQVVGYAFFYDYFFKVNEHTLIPRPETEELIYLITEKYKNNLPLKIIDLGTGSGCIPITLNKLYPTANVQAIDISTEALKIAKENNENLKTDVKFIHQDLLEDFQLDYKYDLIISNPPYIRDLEKKEMHINVLQHEPHLALFVSNDDPLVFYKKVAQFGKLHLNNDGKIFCEINQYLGKETQEMFLRYYEHAILHKDISGNDRIIEIYN</sequence>
<feature type="domain" description="Methyltransferase small" evidence="7">
    <location>
        <begin position="106"/>
        <end position="195"/>
    </location>
</feature>
<dbReference type="InterPro" id="IPR050320">
    <property type="entry name" value="N5-glutamine_MTase"/>
</dbReference>
<gene>
    <name evidence="8" type="primary">prmC</name>
    <name evidence="8" type="ORF">IM532_00130</name>
</gene>
<dbReference type="RefSeq" id="WP_194181413.1">
    <property type="nucleotide sequence ID" value="NZ_JADGIK010000001.1"/>
</dbReference>
<evidence type="ECO:0000256" key="4">
    <source>
        <dbReference type="ARBA" id="ARBA00022691"/>
    </source>
</evidence>
<dbReference type="CDD" id="cd02440">
    <property type="entry name" value="AdoMet_MTases"/>
    <property type="match status" value="1"/>
</dbReference>
<dbReference type="EMBL" id="JADGIK010000001">
    <property type="protein sequence ID" value="MBF0595878.1"/>
    <property type="molecule type" value="Genomic_DNA"/>
</dbReference>
<dbReference type="PROSITE" id="PS00092">
    <property type="entry name" value="N6_MTASE"/>
    <property type="match status" value="1"/>
</dbReference>
<dbReference type="InterPro" id="IPR029063">
    <property type="entry name" value="SAM-dependent_MTases_sf"/>
</dbReference>
<protein>
    <recommendedName>
        <fullName evidence="1">peptide chain release factor N(5)-glutamine methyltransferase</fullName>
        <ecNumber evidence="1">2.1.1.297</ecNumber>
    </recommendedName>
</protein>
<evidence type="ECO:0000256" key="5">
    <source>
        <dbReference type="ARBA" id="ARBA00048391"/>
    </source>
</evidence>
<feature type="coiled-coil region" evidence="6">
    <location>
        <begin position="140"/>
        <end position="167"/>
    </location>
</feature>
<dbReference type="GO" id="GO:0102559">
    <property type="term" value="F:peptide chain release factor N(5)-glutamine methyltransferase activity"/>
    <property type="evidence" value="ECO:0007669"/>
    <property type="project" value="UniProtKB-EC"/>
</dbReference>